<protein>
    <submittedName>
        <fullName evidence="1">Uncharacterized protein</fullName>
    </submittedName>
</protein>
<sequence length="289" mass="32898">MPSVPLQIANLRSLVIAKTAVLPEDIAILLSELPYLESLHVGLAYKCRATIEFLKRPESLLRSLETSSQTIKHLSISVELLPCCIANFRLRLSDEASKPFCGMLKKFPNLKTASLPLNFLVGWGETIYDLQDVLPSTLEALHIRPDLWPDTELMEFEMAALGALESFMRHKEGGSHPSLRTFSYEGLHAYDEEELDALGIQVQFNYSYLIKREAMHLFCLRRGYDLFSRYSDCTTGFMLKHAMWEDNVAYWFPWPFVGLDELPASMPREIRIRDRIDVNSSNGTSSDGN</sequence>
<accession>A0A9W9S6L4</accession>
<gene>
    <name evidence="1" type="ORF">N7517_005018</name>
</gene>
<dbReference type="GeneID" id="81461931"/>
<dbReference type="OrthoDB" id="4191831at2759"/>
<dbReference type="RefSeq" id="XP_056578998.1">
    <property type="nucleotide sequence ID" value="XM_056722748.1"/>
</dbReference>
<comment type="caution">
    <text evidence="1">The sequence shown here is derived from an EMBL/GenBank/DDBJ whole genome shotgun (WGS) entry which is preliminary data.</text>
</comment>
<evidence type="ECO:0000313" key="1">
    <source>
        <dbReference type="EMBL" id="KAJ5373012.1"/>
    </source>
</evidence>
<dbReference type="EMBL" id="JAPZBT010000002">
    <property type="protein sequence ID" value="KAJ5373012.1"/>
    <property type="molecule type" value="Genomic_DNA"/>
</dbReference>
<name>A0A9W9S6L4_9EURO</name>
<proteinExistence type="predicted"/>
<reference evidence="1" key="2">
    <citation type="journal article" date="2023" name="IMA Fungus">
        <title>Comparative genomic study of the Penicillium genus elucidates a diverse pangenome and 15 lateral gene transfer events.</title>
        <authorList>
            <person name="Petersen C."/>
            <person name="Sorensen T."/>
            <person name="Nielsen M.R."/>
            <person name="Sondergaard T.E."/>
            <person name="Sorensen J.L."/>
            <person name="Fitzpatrick D.A."/>
            <person name="Frisvad J.C."/>
            <person name="Nielsen K.L."/>
        </authorList>
    </citation>
    <scope>NUCLEOTIDE SEQUENCE</scope>
    <source>
        <strain evidence="1">IBT 3081</strain>
    </source>
</reference>
<organism evidence="1 2">
    <name type="scientific">Penicillium concentricum</name>
    <dbReference type="NCBI Taxonomy" id="293559"/>
    <lineage>
        <taxon>Eukaryota</taxon>
        <taxon>Fungi</taxon>
        <taxon>Dikarya</taxon>
        <taxon>Ascomycota</taxon>
        <taxon>Pezizomycotina</taxon>
        <taxon>Eurotiomycetes</taxon>
        <taxon>Eurotiomycetidae</taxon>
        <taxon>Eurotiales</taxon>
        <taxon>Aspergillaceae</taxon>
        <taxon>Penicillium</taxon>
    </lineage>
</organism>
<reference evidence="1" key="1">
    <citation type="submission" date="2022-12" db="EMBL/GenBank/DDBJ databases">
        <authorList>
            <person name="Petersen C."/>
        </authorList>
    </citation>
    <scope>NUCLEOTIDE SEQUENCE</scope>
    <source>
        <strain evidence="1">IBT 3081</strain>
    </source>
</reference>
<evidence type="ECO:0000313" key="2">
    <source>
        <dbReference type="Proteomes" id="UP001147752"/>
    </source>
</evidence>
<dbReference type="Proteomes" id="UP001147752">
    <property type="component" value="Unassembled WGS sequence"/>
</dbReference>
<keyword evidence="2" id="KW-1185">Reference proteome</keyword>
<dbReference type="AlphaFoldDB" id="A0A9W9S6L4"/>